<evidence type="ECO:0000313" key="5">
    <source>
        <dbReference type="Proteomes" id="UP000195402"/>
    </source>
</evidence>
<evidence type="ECO:0000256" key="1">
    <source>
        <dbReference type="ARBA" id="ARBA00022722"/>
    </source>
</evidence>
<dbReference type="OMA" id="VEWRANF"/>
<dbReference type="Gene3D" id="3.30.420.10">
    <property type="entry name" value="Ribonuclease H-like superfamily/Ribonuclease H"/>
    <property type="match status" value="1"/>
</dbReference>
<dbReference type="AlphaFoldDB" id="A0A200R1Z1"/>
<dbReference type="InterPro" id="IPR051132">
    <property type="entry name" value="3-5_Exonuclease_domain"/>
</dbReference>
<dbReference type="PANTHER" id="PTHR13620:SF105">
    <property type="entry name" value="OS01G0737700 PROTEIN"/>
    <property type="match status" value="1"/>
</dbReference>
<reference evidence="4 5" key="1">
    <citation type="journal article" date="2017" name="Mol. Plant">
        <title>The Genome of Medicinal Plant Macleaya cordata Provides New Insights into Benzylisoquinoline Alkaloids Metabolism.</title>
        <authorList>
            <person name="Liu X."/>
            <person name="Liu Y."/>
            <person name="Huang P."/>
            <person name="Ma Y."/>
            <person name="Qing Z."/>
            <person name="Tang Q."/>
            <person name="Cao H."/>
            <person name="Cheng P."/>
            <person name="Zheng Y."/>
            <person name="Yuan Z."/>
            <person name="Zhou Y."/>
            <person name="Liu J."/>
            <person name="Tang Z."/>
            <person name="Zhuo Y."/>
            <person name="Zhang Y."/>
            <person name="Yu L."/>
            <person name="Huang J."/>
            <person name="Yang P."/>
            <person name="Peng Q."/>
            <person name="Zhang J."/>
            <person name="Jiang W."/>
            <person name="Zhang Z."/>
            <person name="Lin K."/>
            <person name="Ro D.K."/>
            <person name="Chen X."/>
            <person name="Xiong X."/>
            <person name="Shang Y."/>
            <person name="Huang S."/>
            <person name="Zeng J."/>
        </authorList>
    </citation>
    <scope>NUCLEOTIDE SEQUENCE [LARGE SCALE GENOMIC DNA]</scope>
    <source>
        <strain evidence="5">cv. BLH2017</strain>
        <tissue evidence="4">Root</tissue>
    </source>
</reference>
<dbReference type="InterPro" id="IPR012337">
    <property type="entry name" value="RNaseH-like_sf"/>
</dbReference>
<dbReference type="EMBL" id="MVGT01000481">
    <property type="protein sequence ID" value="OVA16744.1"/>
    <property type="molecule type" value="Genomic_DNA"/>
</dbReference>
<evidence type="ECO:0000256" key="2">
    <source>
        <dbReference type="ARBA" id="ARBA00022801"/>
    </source>
</evidence>
<sequence length="209" mass="24096">MSIYIEELNCSSYTHHSYNVTFYDDQIKTVVTQTASIVDQWIFNIYHDFRRKLNNLVVGLDVEWRANFHGNIQYKVAVLQLCVAHRCLIFQFLHADYIPRSLFEFLNNPNFTFVGVGINADADKLLSDYGLKVAKTVDLRPLAAKKLKMKELNRGGLKSLARTVLGQELPKPKRVTLSRWDAAYLKPRQIQYACLDAFVSFKIGRDLMS</sequence>
<dbReference type="GO" id="GO:0005737">
    <property type="term" value="C:cytoplasm"/>
    <property type="evidence" value="ECO:0007669"/>
    <property type="project" value="TreeGrafter"/>
</dbReference>
<dbReference type="SUPFAM" id="SSF53098">
    <property type="entry name" value="Ribonuclease H-like"/>
    <property type="match status" value="1"/>
</dbReference>
<dbReference type="SMART" id="SM00474">
    <property type="entry name" value="35EXOc"/>
    <property type="match status" value="1"/>
</dbReference>
<comment type="caution">
    <text evidence="4">The sequence shown here is derived from an EMBL/GenBank/DDBJ whole genome shotgun (WGS) entry which is preliminary data.</text>
</comment>
<dbReference type="OrthoDB" id="1920326at2759"/>
<name>A0A200R1Z1_MACCD</name>
<keyword evidence="5" id="KW-1185">Reference proteome</keyword>
<dbReference type="GO" id="GO:0006139">
    <property type="term" value="P:nucleobase-containing compound metabolic process"/>
    <property type="evidence" value="ECO:0007669"/>
    <property type="project" value="InterPro"/>
</dbReference>
<dbReference type="GO" id="GO:0003676">
    <property type="term" value="F:nucleic acid binding"/>
    <property type="evidence" value="ECO:0007669"/>
    <property type="project" value="InterPro"/>
</dbReference>
<dbReference type="Pfam" id="PF01612">
    <property type="entry name" value="DNA_pol_A_exo1"/>
    <property type="match status" value="1"/>
</dbReference>
<organism evidence="4 5">
    <name type="scientific">Macleaya cordata</name>
    <name type="common">Five-seeded plume-poppy</name>
    <name type="synonym">Bocconia cordata</name>
    <dbReference type="NCBI Taxonomy" id="56857"/>
    <lineage>
        <taxon>Eukaryota</taxon>
        <taxon>Viridiplantae</taxon>
        <taxon>Streptophyta</taxon>
        <taxon>Embryophyta</taxon>
        <taxon>Tracheophyta</taxon>
        <taxon>Spermatophyta</taxon>
        <taxon>Magnoliopsida</taxon>
        <taxon>Ranunculales</taxon>
        <taxon>Papaveraceae</taxon>
        <taxon>Papaveroideae</taxon>
        <taxon>Macleaya</taxon>
    </lineage>
</organism>
<keyword evidence="2" id="KW-0378">Hydrolase</keyword>
<evidence type="ECO:0000259" key="3">
    <source>
        <dbReference type="SMART" id="SM00474"/>
    </source>
</evidence>
<feature type="domain" description="3'-5' exonuclease" evidence="3">
    <location>
        <begin position="32"/>
        <end position="208"/>
    </location>
</feature>
<proteinExistence type="predicted"/>
<dbReference type="CDD" id="cd06141">
    <property type="entry name" value="WRN_exo"/>
    <property type="match status" value="1"/>
</dbReference>
<keyword evidence="4" id="KW-0269">Exonuclease</keyword>
<dbReference type="PANTHER" id="PTHR13620">
    <property type="entry name" value="3-5 EXONUCLEASE"/>
    <property type="match status" value="1"/>
</dbReference>
<dbReference type="InterPro" id="IPR002562">
    <property type="entry name" value="3'-5'_exonuclease_dom"/>
</dbReference>
<dbReference type="Proteomes" id="UP000195402">
    <property type="component" value="Unassembled WGS sequence"/>
</dbReference>
<protein>
    <submittedName>
        <fullName evidence="4">3'-5' exonuclease domain</fullName>
    </submittedName>
</protein>
<dbReference type="FunFam" id="3.30.420.10:FF:000054">
    <property type="entry name" value="Werner Syndrome-like exonuclease"/>
    <property type="match status" value="1"/>
</dbReference>
<keyword evidence="1" id="KW-0540">Nuclease</keyword>
<dbReference type="GO" id="GO:0008408">
    <property type="term" value="F:3'-5' exonuclease activity"/>
    <property type="evidence" value="ECO:0007669"/>
    <property type="project" value="InterPro"/>
</dbReference>
<evidence type="ECO:0000313" key="4">
    <source>
        <dbReference type="EMBL" id="OVA16744.1"/>
    </source>
</evidence>
<accession>A0A200R1Z1</accession>
<dbReference type="FunCoup" id="A0A200R1Z1">
    <property type="interactions" value="63"/>
</dbReference>
<dbReference type="InterPro" id="IPR036397">
    <property type="entry name" value="RNaseH_sf"/>
</dbReference>
<gene>
    <name evidence="4" type="ORF">BVC80_1543g197</name>
</gene>
<dbReference type="InParanoid" id="A0A200R1Z1"/>
<dbReference type="STRING" id="56857.A0A200R1Z1"/>
<dbReference type="GO" id="GO:0005634">
    <property type="term" value="C:nucleus"/>
    <property type="evidence" value="ECO:0007669"/>
    <property type="project" value="TreeGrafter"/>
</dbReference>